<dbReference type="InterPro" id="IPR037066">
    <property type="entry name" value="Plug_dom_sf"/>
</dbReference>
<keyword evidence="7 9" id="KW-0472">Membrane</keyword>
<comment type="subcellular location">
    <subcellularLocation>
        <location evidence="1 9">Cell outer membrane</location>
        <topology evidence="1 9">Multi-pass membrane protein</topology>
    </subcellularLocation>
</comment>
<dbReference type="RefSeq" id="WP_273616796.1">
    <property type="nucleotide sequence ID" value="NZ_CP117417.1"/>
</dbReference>
<evidence type="ECO:0000256" key="5">
    <source>
        <dbReference type="ARBA" id="ARBA00022729"/>
    </source>
</evidence>
<dbReference type="InterPro" id="IPR012910">
    <property type="entry name" value="Plug_dom"/>
</dbReference>
<evidence type="ECO:0000313" key="15">
    <source>
        <dbReference type="EMBL" id="WCT76347.1"/>
    </source>
</evidence>
<accession>A0ABY7TUN9</accession>
<dbReference type="EMBL" id="CP117417">
    <property type="protein sequence ID" value="WCT76347.1"/>
    <property type="molecule type" value="Genomic_DNA"/>
</dbReference>
<feature type="signal peptide" evidence="12">
    <location>
        <begin position="1"/>
        <end position="26"/>
    </location>
</feature>
<organism evidence="15 16">
    <name type="scientific">Novosphingobium humi</name>
    <dbReference type="NCBI Taxonomy" id="2282397"/>
    <lineage>
        <taxon>Bacteria</taxon>
        <taxon>Pseudomonadati</taxon>
        <taxon>Pseudomonadota</taxon>
        <taxon>Alphaproteobacteria</taxon>
        <taxon>Sphingomonadales</taxon>
        <taxon>Sphingomonadaceae</taxon>
        <taxon>Novosphingobium</taxon>
    </lineage>
</organism>
<evidence type="ECO:0000259" key="14">
    <source>
        <dbReference type="Pfam" id="PF07715"/>
    </source>
</evidence>
<dbReference type="Gene3D" id="2.40.170.20">
    <property type="entry name" value="TonB-dependent receptor, beta-barrel domain"/>
    <property type="match status" value="1"/>
</dbReference>
<gene>
    <name evidence="15" type="ORF">PQ457_10330</name>
</gene>
<feature type="domain" description="TonB-dependent receptor-like beta-barrel" evidence="13">
    <location>
        <begin position="281"/>
        <end position="755"/>
    </location>
</feature>
<dbReference type="InterPro" id="IPR036942">
    <property type="entry name" value="Beta-barrel_TonB_sf"/>
</dbReference>
<feature type="short sequence motif" description="TonB box" evidence="10">
    <location>
        <begin position="34"/>
        <end position="40"/>
    </location>
</feature>
<keyword evidence="3 9" id="KW-1134">Transmembrane beta strand</keyword>
<dbReference type="PANTHER" id="PTHR47234">
    <property type="match status" value="1"/>
</dbReference>
<dbReference type="Pfam" id="PF07715">
    <property type="entry name" value="Plug"/>
    <property type="match status" value="1"/>
</dbReference>
<keyword evidence="15" id="KW-0675">Receptor</keyword>
<evidence type="ECO:0000256" key="4">
    <source>
        <dbReference type="ARBA" id="ARBA00022692"/>
    </source>
</evidence>
<dbReference type="PANTHER" id="PTHR47234:SF3">
    <property type="entry name" value="SECRETIN_TONB SHORT N-TERMINAL DOMAIN-CONTAINING PROTEIN"/>
    <property type="match status" value="1"/>
</dbReference>
<proteinExistence type="inferred from homology"/>
<dbReference type="PROSITE" id="PS52016">
    <property type="entry name" value="TONB_DEPENDENT_REC_3"/>
    <property type="match status" value="1"/>
</dbReference>
<feature type="chain" id="PRO_5045583773" evidence="12">
    <location>
        <begin position="27"/>
        <end position="797"/>
    </location>
</feature>
<evidence type="ECO:0000256" key="8">
    <source>
        <dbReference type="ARBA" id="ARBA00023237"/>
    </source>
</evidence>
<name>A0ABY7TUN9_9SPHN</name>
<keyword evidence="16" id="KW-1185">Reference proteome</keyword>
<keyword evidence="5 12" id="KW-0732">Signal</keyword>
<sequence>MTHFRQALLAGVGSALAVAVSTPAWAADQNSDNTIVVTGTRAQNRTKLDTVAPVDVLSLDTLSRQGSTELGASLAAVAPSIDFPRPAGTDGTDSIRPATLRGLSPDQTLVLINGVRGHTAALLNVNGSVGRGSAAVDLNTIPTLALSQVEVLRDGASAQYGSDAIAGVMNLRLREASHGGGATASYGQYETQFNGARSSRHISDGGTLTLGAWQGFKLGNNGGFLTVTGEYLDRGLTGRSDLDTRTTTANPASPAVVRSRIGDPKVLQGTGYVNAALPIGDTNWTAFAFGGYQFRDSTSSAFAREPGNVNNVLAIYPDGFLPQIKVLSKDLTVTAGVRGQMGDWNATIKASYGRNRIDYRTQGSLNSTYGAASQTSFYDGAMIYDQALGGMDLAKLYKLGGTDLNVAWGVEVRREGYRIIAGEPTSYNRAPGASSSLTSGAQGFIGFQAGNALKVSRISNAVYLDLEAKLPSIFTFGAAVRGEHYSDFGDIATGKLSARADIADWFALRGTVSTGFRAPSLQQQYFTSTASVLTTLPGQTVPTIVETGTFPSTSAIARSLGGQALRPEKSTNFSAGAVFRKGGFDLTIDGYIIKIRDQLGLSENIPLSSADQATYGVTAARFFINGLHTTTKGVDIVGHYKLRTASVGIFDLTAAANINKITVDSYPTSSLSTLFARQRILTITEGTPGEKLVGSVDWSFDKLGATARASYYGNVIQPSSTAAGDLSTGRKTIIDLEARYKVLPMASLSVGANNVFDIYPTKTPANLLATNGGVAFPYYSPWGFNGRYLYAKLSLNW</sequence>
<comment type="similarity">
    <text evidence="9 11">Belongs to the TonB-dependent receptor family.</text>
</comment>
<evidence type="ECO:0000256" key="11">
    <source>
        <dbReference type="RuleBase" id="RU003357"/>
    </source>
</evidence>
<keyword evidence="6 10" id="KW-0798">TonB box</keyword>
<evidence type="ECO:0000256" key="7">
    <source>
        <dbReference type="ARBA" id="ARBA00023136"/>
    </source>
</evidence>
<feature type="domain" description="TonB-dependent receptor plug" evidence="14">
    <location>
        <begin position="47"/>
        <end position="168"/>
    </location>
</feature>
<dbReference type="PROSITE" id="PS00430">
    <property type="entry name" value="TONB_DEPENDENT_REC_1"/>
    <property type="match status" value="1"/>
</dbReference>
<keyword evidence="4 9" id="KW-0812">Transmembrane</keyword>
<dbReference type="Proteomes" id="UP001218231">
    <property type="component" value="Chromosome"/>
</dbReference>
<dbReference type="InterPro" id="IPR010916">
    <property type="entry name" value="TonB_box_CS"/>
</dbReference>
<evidence type="ECO:0000256" key="10">
    <source>
        <dbReference type="PROSITE-ProRule" id="PRU10143"/>
    </source>
</evidence>
<evidence type="ECO:0000256" key="3">
    <source>
        <dbReference type="ARBA" id="ARBA00022452"/>
    </source>
</evidence>
<keyword evidence="8 9" id="KW-0998">Cell outer membrane</keyword>
<evidence type="ECO:0000313" key="16">
    <source>
        <dbReference type="Proteomes" id="UP001218231"/>
    </source>
</evidence>
<dbReference type="Gene3D" id="2.170.130.10">
    <property type="entry name" value="TonB-dependent receptor, plug domain"/>
    <property type="match status" value="1"/>
</dbReference>
<reference evidence="15 16" key="1">
    <citation type="submission" date="2023-02" db="EMBL/GenBank/DDBJ databases">
        <title>Genome sequence of Novosphingobium humi KACC 19094.</title>
        <authorList>
            <person name="Kim S."/>
            <person name="Heo J."/>
            <person name="Kwon S.-W."/>
        </authorList>
    </citation>
    <scope>NUCLEOTIDE SEQUENCE [LARGE SCALE GENOMIC DNA]</scope>
    <source>
        <strain evidence="15 16">KACC 19094</strain>
    </source>
</reference>
<evidence type="ECO:0000256" key="6">
    <source>
        <dbReference type="ARBA" id="ARBA00023077"/>
    </source>
</evidence>
<dbReference type="SUPFAM" id="SSF56935">
    <property type="entry name" value="Porins"/>
    <property type="match status" value="1"/>
</dbReference>
<evidence type="ECO:0000256" key="1">
    <source>
        <dbReference type="ARBA" id="ARBA00004571"/>
    </source>
</evidence>
<evidence type="ECO:0000256" key="9">
    <source>
        <dbReference type="PROSITE-ProRule" id="PRU01360"/>
    </source>
</evidence>
<dbReference type="Pfam" id="PF00593">
    <property type="entry name" value="TonB_dep_Rec_b-barrel"/>
    <property type="match status" value="1"/>
</dbReference>
<evidence type="ECO:0000256" key="2">
    <source>
        <dbReference type="ARBA" id="ARBA00022448"/>
    </source>
</evidence>
<keyword evidence="2 9" id="KW-0813">Transport</keyword>
<protein>
    <submittedName>
        <fullName evidence="15">TonB-dependent receptor</fullName>
    </submittedName>
</protein>
<evidence type="ECO:0000259" key="13">
    <source>
        <dbReference type="Pfam" id="PF00593"/>
    </source>
</evidence>
<dbReference type="InterPro" id="IPR039426">
    <property type="entry name" value="TonB-dep_rcpt-like"/>
</dbReference>
<dbReference type="InterPro" id="IPR000531">
    <property type="entry name" value="Beta-barrel_TonB"/>
</dbReference>
<evidence type="ECO:0000256" key="12">
    <source>
        <dbReference type="SAM" id="SignalP"/>
    </source>
</evidence>